<name>A0A134A8R5_9FUSO</name>
<dbReference type="SMART" id="SM00382">
    <property type="entry name" value="AAA"/>
    <property type="match status" value="1"/>
</dbReference>
<dbReference type="GO" id="GO:0005524">
    <property type="term" value="F:ATP binding"/>
    <property type="evidence" value="ECO:0007669"/>
    <property type="project" value="UniProtKB-KW"/>
</dbReference>
<evidence type="ECO:0000313" key="11">
    <source>
        <dbReference type="Proteomes" id="UP000070483"/>
    </source>
</evidence>
<dbReference type="GO" id="GO:0043190">
    <property type="term" value="C:ATP-binding cassette (ABC) transporter complex"/>
    <property type="evidence" value="ECO:0007669"/>
    <property type="project" value="TreeGrafter"/>
</dbReference>
<keyword evidence="4" id="KW-1003">Cell membrane</keyword>
<sequence>MKILRFIESYWKRKGFINKILKGAIIMSFITVKNLNFKYPNGTENVLNDVSLEVKKGEKVAIIGQNGAGKTTMVKMLNGLLKPVSGNVIADDWNTKDYTVAKMSRKVGYVFQNPMDQIFHNNVYDEIAFGAKKLKYSPDEIKKMVENAIKLTELEKYQRENPYNLPYSLRKFVTIAAVIAMGSDVIVMDEPTAGQDFKGMKVLHNLIDELQKQGKTIITITHDMEFVVKNFDRVIVMTNGEIIADGDKRDIFWQFDTLEKSMVKQPYISDLAREIELEGKVLSVEEFVENYEDMC</sequence>
<dbReference type="SUPFAM" id="SSF52540">
    <property type="entry name" value="P-loop containing nucleoside triphosphate hydrolases"/>
    <property type="match status" value="1"/>
</dbReference>
<dbReference type="PANTHER" id="PTHR43553">
    <property type="entry name" value="HEAVY METAL TRANSPORTER"/>
    <property type="match status" value="1"/>
</dbReference>
<dbReference type="InterPro" id="IPR003593">
    <property type="entry name" value="AAA+_ATPase"/>
</dbReference>
<dbReference type="InterPro" id="IPR027417">
    <property type="entry name" value="P-loop_NTPase"/>
</dbReference>
<evidence type="ECO:0000313" key="10">
    <source>
        <dbReference type="EMBL" id="KXB64108.1"/>
    </source>
</evidence>
<dbReference type="PROSITE" id="PS50893">
    <property type="entry name" value="ABC_TRANSPORTER_2"/>
    <property type="match status" value="1"/>
</dbReference>
<evidence type="ECO:0000256" key="3">
    <source>
        <dbReference type="ARBA" id="ARBA00022448"/>
    </source>
</evidence>
<organism evidence="10 11">
    <name type="scientific">Leptotrichia wadei</name>
    <dbReference type="NCBI Taxonomy" id="157687"/>
    <lineage>
        <taxon>Bacteria</taxon>
        <taxon>Fusobacteriati</taxon>
        <taxon>Fusobacteriota</taxon>
        <taxon>Fusobacteriia</taxon>
        <taxon>Fusobacteriales</taxon>
        <taxon>Leptotrichiaceae</taxon>
        <taxon>Leptotrichia</taxon>
    </lineage>
</organism>
<dbReference type="Gene3D" id="3.40.50.300">
    <property type="entry name" value="P-loop containing nucleotide triphosphate hydrolases"/>
    <property type="match status" value="1"/>
</dbReference>
<evidence type="ECO:0000259" key="9">
    <source>
        <dbReference type="PROSITE" id="PS50893"/>
    </source>
</evidence>
<comment type="caution">
    <text evidence="10">The sequence shown here is derived from an EMBL/GenBank/DDBJ whole genome shotgun (WGS) entry which is preliminary data.</text>
</comment>
<dbReference type="InterPro" id="IPR003439">
    <property type="entry name" value="ABC_transporter-like_ATP-bd"/>
</dbReference>
<evidence type="ECO:0000256" key="4">
    <source>
        <dbReference type="ARBA" id="ARBA00022475"/>
    </source>
</evidence>
<keyword evidence="8" id="KW-0472">Membrane</keyword>
<evidence type="ECO:0000256" key="1">
    <source>
        <dbReference type="ARBA" id="ARBA00004236"/>
    </source>
</evidence>
<evidence type="ECO:0000256" key="5">
    <source>
        <dbReference type="ARBA" id="ARBA00022741"/>
    </source>
</evidence>
<evidence type="ECO:0000256" key="2">
    <source>
        <dbReference type="ARBA" id="ARBA00005417"/>
    </source>
</evidence>
<keyword evidence="5" id="KW-0547">Nucleotide-binding</keyword>
<proteinExistence type="inferred from homology"/>
<keyword evidence="3" id="KW-0813">Transport</keyword>
<comment type="similarity">
    <text evidence="2">Belongs to the ABC transporter superfamily.</text>
</comment>
<keyword evidence="11" id="KW-1185">Reference proteome</keyword>
<reference evidence="11" key="1">
    <citation type="submission" date="2016-01" db="EMBL/GenBank/DDBJ databases">
        <authorList>
            <person name="Mitreva M."/>
            <person name="Pepin K.H."/>
            <person name="Mihindukulasuriya K.A."/>
            <person name="Fulton R."/>
            <person name="Fronick C."/>
            <person name="O'Laughlin M."/>
            <person name="Miner T."/>
            <person name="Herter B."/>
            <person name="Rosa B.A."/>
            <person name="Cordes M."/>
            <person name="Tomlinson C."/>
            <person name="Wollam A."/>
            <person name="Palsikar V.B."/>
            <person name="Mardis E.R."/>
            <person name="Wilson R.K."/>
        </authorList>
    </citation>
    <scope>NUCLEOTIDE SEQUENCE [LARGE SCALE GENOMIC DNA]</scope>
    <source>
        <strain evidence="11">KA00185</strain>
    </source>
</reference>
<dbReference type="FunFam" id="3.40.50.300:FF:000224">
    <property type="entry name" value="Energy-coupling factor transporter ATP-binding protein EcfA"/>
    <property type="match status" value="1"/>
</dbReference>
<keyword evidence="7" id="KW-1278">Translocase</keyword>
<dbReference type="PANTHER" id="PTHR43553:SF26">
    <property type="entry name" value="ABC TRANSPORTER ATP-BINDING PROTEIN BC_2655-RELATED"/>
    <property type="match status" value="1"/>
</dbReference>
<comment type="subcellular location">
    <subcellularLocation>
        <location evidence="1">Cell membrane</location>
    </subcellularLocation>
</comment>
<dbReference type="STRING" id="157687.HMPREF3180_01516"/>
<dbReference type="Proteomes" id="UP000070483">
    <property type="component" value="Unassembled WGS sequence"/>
</dbReference>
<evidence type="ECO:0000256" key="8">
    <source>
        <dbReference type="ARBA" id="ARBA00023136"/>
    </source>
</evidence>
<dbReference type="EMBL" id="LSDD01000105">
    <property type="protein sequence ID" value="KXB64108.1"/>
    <property type="molecule type" value="Genomic_DNA"/>
</dbReference>
<dbReference type="PATRIC" id="fig|157687.3.peg.1508"/>
<feature type="domain" description="ABC transporter" evidence="9">
    <location>
        <begin position="30"/>
        <end position="264"/>
    </location>
</feature>
<dbReference type="GO" id="GO:0016887">
    <property type="term" value="F:ATP hydrolysis activity"/>
    <property type="evidence" value="ECO:0007669"/>
    <property type="project" value="InterPro"/>
</dbReference>
<dbReference type="AlphaFoldDB" id="A0A134A8R5"/>
<keyword evidence="6 10" id="KW-0067">ATP-binding</keyword>
<dbReference type="InterPro" id="IPR015856">
    <property type="entry name" value="ABC_transpr_CbiO/EcfA_su"/>
</dbReference>
<evidence type="ECO:0000256" key="6">
    <source>
        <dbReference type="ARBA" id="ARBA00022840"/>
    </source>
</evidence>
<protein>
    <submittedName>
        <fullName evidence="10">ABC transporter, ATP-binding protein</fullName>
    </submittedName>
</protein>
<dbReference type="InterPro" id="IPR050095">
    <property type="entry name" value="ECF_ABC_transporter_ATP-bd"/>
</dbReference>
<evidence type="ECO:0000256" key="7">
    <source>
        <dbReference type="ARBA" id="ARBA00022967"/>
    </source>
</evidence>
<gene>
    <name evidence="10" type="ORF">HMPREF3180_01516</name>
</gene>
<dbReference type="GO" id="GO:0042626">
    <property type="term" value="F:ATPase-coupled transmembrane transporter activity"/>
    <property type="evidence" value="ECO:0007669"/>
    <property type="project" value="TreeGrafter"/>
</dbReference>
<accession>A0A134A8R5</accession>
<dbReference type="Pfam" id="PF00005">
    <property type="entry name" value="ABC_tran"/>
    <property type="match status" value="1"/>
</dbReference>
<dbReference type="CDD" id="cd03225">
    <property type="entry name" value="ABC_cobalt_CbiO_domain1"/>
    <property type="match status" value="1"/>
</dbReference>